<organism evidence="1 2">
    <name type="scientific">Aliikangiella maris</name>
    <dbReference type="NCBI Taxonomy" id="3162458"/>
    <lineage>
        <taxon>Bacteria</taxon>
        <taxon>Pseudomonadati</taxon>
        <taxon>Pseudomonadota</taxon>
        <taxon>Gammaproteobacteria</taxon>
        <taxon>Oceanospirillales</taxon>
        <taxon>Pleioneaceae</taxon>
        <taxon>Aliikangiella</taxon>
    </lineage>
</organism>
<keyword evidence="2" id="KW-1185">Reference proteome</keyword>
<gene>
    <name evidence="1" type="ORF">ABVT43_09650</name>
</gene>
<comment type="caution">
    <text evidence="1">The sequence shown here is derived from an EMBL/GenBank/DDBJ whole genome shotgun (WGS) entry which is preliminary data.</text>
</comment>
<sequence>MNAFDIRKALPHRYPFLMVDAVTLLEENVKCIGIKNITLNEPCYRQVTDEASQADLRYPMSLIIESFAQVGALLCMRSRESIDVDVDNVMLAGSVLGVAVTENAYPGDVLEHHVEIVKELPDTVVIGGAVKARRPGRDELVSIATVESVVIAIRPSKELFG</sequence>
<evidence type="ECO:0000313" key="1">
    <source>
        <dbReference type="EMBL" id="MET1255389.1"/>
    </source>
</evidence>
<dbReference type="Proteomes" id="UP001548189">
    <property type="component" value="Unassembled WGS sequence"/>
</dbReference>
<dbReference type="EMBL" id="JBEVCJ010000009">
    <property type="protein sequence ID" value="MET1255389.1"/>
    <property type="molecule type" value="Genomic_DNA"/>
</dbReference>
<dbReference type="PANTHER" id="PTHR30272:SF1">
    <property type="entry name" value="3-HYDROXYACYL-[ACYL-CARRIER-PROTEIN] DEHYDRATASE"/>
    <property type="match status" value="1"/>
</dbReference>
<dbReference type="InterPro" id="IPR013114">
    <property type="entry name" value="FabA_FabZ"/>
</dbReference>
<dbReference type="InterPro" id="IPR029069">
    <property type="entry name" value="HotDog_dom_sf"/>
</dbReference>
<reference evidence="1 2" key="1">
    <citation type="submission" date="2024-06" db="EMBL/GenBank/DDBJ databases">
        <authorList>
            <person name="Li F."/>
        </authorList>
    </citation>
    <scope>NUCLEOTIDE SEQUENCE [LARGE SCALE GENOMIC DNA]</scope>
    <source>
        <strain evidence="1 2">GXAS 311</strain>
    </source>
</reference>
<dbReference type="SUPFAM" id="SSF54637">
    <property type="entry name" value="Thioesterase/thiol ester dehydrase-isomerase"/>
    <property type="match status" value="1"/>
</dbReference>
<evidence type="ECO:0000313" key="2">
    <source>
        <dbReference type="Proteomes" id="UP001548189"/>
    </source>
</evidence>
<dbReference type="PANTHER" id="PTHR30272">
    <property type="entry name" value="3-HYDROXYACYL-[ACYL-CARRIER-PROTEIN] DEHYDRATASE"/>
    <property type="match status" value="1"/>
</dbReference>
<name>A0ABV2BTY1_9GAMM</name>
<dbReference type="Pfam" id="PF07977">
    <property type="entry name" value="FabA"/>
    <property type="match status" value="1"/>
</dbReference>
<dbReference type="Gene3D" id="3.10.129.10">
    <property type="entry name" value="Hotdog Thioesterase"/>
    <property type="match status" value="1"/>
</dbReference>
<proteinExistence type="predicted"/>
<accession>A0ABV2BTY1</accession>
<protein>
    <submittedName>
        <fullName evidence="1">Uncharacterized protein</fullName>
    </submittedName>
</protein>